<dbReference type="GO" id="GO:0005886">
    <property type="term" value="C:plasma membrane"/>
    <property type="evidence" value="ECO:0007669"/>
    <property type="project" value="UniProtKB-SubCell"/>
</dbReference>
<reference evidence="17 18" key="1">
    <citation type="submission" date="2018-09" db="EMBL/GenBank/DDBJ databases">
        <authorList>
            <person name="Grouzdev D.S."/>
            <person name="Krutkina M.S."/>
        </authorList>
    </citation>
    <scope>NUCLEOTIDE SEQUENCE [LARGE SCALE GENOMIC DNA]</scope>
    <source>
        <strain evidence="17 18">RmlP001</strain>
    </source>
</reference>
<evidence type="ECO:0000313" key="18">
    <source>
        <dbReference type="Proteomes" id="UP000289411"/>
    </source>
</evidence>
<dbReference type="EMBL" id="QYBC01000021">
    <property type="protein sequence ID" value="RYB02330.1"/>
    <property type="molecule type" value="Genomic_DNA"/>
</dbReference>
<dbReference type="InterPro" id="IPR008972">
    <property type="entry name" value="Cupredoxin"/>
</dbReference>
<reference evidence="17 18" key="2">
    <citation type="submission" date="2019-02" db="EMBL/GenBank/DDBJ databases">
        <title>'Lichenibacterium ramalinii' gen. nov. sp. nov., 'Lichenibacterium minor' gen. nov. sp. nov.</title>
        <authorList>
            <person name="Pankratov T."/>
        </authorList>
    </citation>
    <scope>NUCLEOTIDE SEQUENCE [LARGE SCALE GENOMIC DNA]</scope>
    <source>
        <strain evidence="17 18">RmlP001</strain>
    </source>
</reference>
<evidence type="ECO:0000256" key="3">
    <source>
        <dbReference type="ARBA" id="ARBA00022448"/>
    </source>
</evidence>
<evidence type="ECO:0000256" key="13">
    <source>
        <dbReference type="SAM" id="MobiDB-lite"/>
    </source>
</evidence>
<proteinExistence type="inferred from homology"/>
<dbReference type="GO" id="GO:0042773">
    <property type="term" value="P:ATP synthesis coupled electron transport"/>
    <property type="evidence" value="ECO:0007669"/>
    <property type="project" value="TreeGrafter"/>
</dbReference>
<evidence type="ECO:0000256" key="10">
    <source>
        <dbReference type="ARBA" id="ARBA00023002"/>
    </source>
</evidence>
<dbReference type="OrthoDB" id="9783445at2"/>
<dbReference type="RefSeq" id="WP_129221342.1">
    <property type="nucleotide sequence ID" value="NZ_QYBC01000021.1"/>
</dbReference>
<dbReference type="PIRSF" id="PIRSF000292">
    <property type="entry name" value="Ubi_od_II"/>
    <property type="match status" value="1"/>
</dbReference>
<dbReference type="PROSITE" id="PS50999">
    <property type="entry name" value="COX2_TM"/>
    <property type="match status" value="1"/>
</dbReference>
<dbReference type="PANTHER" id="PTHR22888">
    <property type="entry name" value="CYTOCHROME C OXIDASE, SUBUNIT II"/>
    <property type="match status" value="1"/>
</dbReference>
<keyword evidence="7" id="KW-0732">Signal</keyword>
<evidence type="ECO:0000256" key="14">
    <source>
        <dbReference type="SAM" id="Phobius"/>
    </source>
</evidence>
<keyword evidence="6 14" id="KW-0812">Transmembrane</keyword>
<feature type="transmembrane region" description="Helical" evidence="14">
    <location>
        <begin position="18"/>
        <end position="40"/>
    </location>
</feature>
<feature type="transmembrane region" description="Helical" evidence="14">
    <location>
        <begin position="52"/>
        <end position="78"/>
    </location>
</feature>
<dbReference type="CDD" id="cd04212">
    <property type="entry name" value="CuRO_UO_II"/>
    <property type="match status" value="1"/>
</dbReference>
<keyword evidence="5 12" id="KW-0679">Respiratory chain</keyword>
<dbReference type="InterPro" id="IPR011759">
    <property type="entry name" value="Cyt_c_oxidase_su2_TM_dom"/>
</dbReference>
<gene>
    <name evidence="17" type="primary">cyoA</name>
    <name evidence="17" type="ORF">D3272_21890</name>
</gene>
<evidence type="ECO:0000256" key="6">
    <source>
        <dbReference type="ARBA" id="ARBA00022692"/>
    </source>
</evidence>
<evidence type="ECO:0000256" key="4">
    <source>
        <dbReference type="ARBA" id="ARBA00022475"/>
    </source>
</evidence>
<dbReference type="Proteomes" id="UP000289411">
    <property type="component" value="Unassembled WGS sequence"/>
</dbReference>
<dbReference type="GO" id="GO:0005507">
    <property type="term" value="F:copper ion binding"/>
    <property type="evidence" value="ECO:0007669"/>
    <property type="project" value="InterPro"/>
</dbReference>
<dbReference type="SUPFAM" id="SSF81464">
    <property type="entry name" value="Cytochrome c oxidase subunit II-like, transmembrane region"/>
    <property type="match status" value="1"/>
</dbReference>
<comment type="similarity">
    <text evidence="2 12">Belongs to the cytochrome c oxidase subunit 2 family.</text>
</comment>
<evidence type="ECO:0000256" key="8">
    <source>
        <dbReference type="ARBA" id="ARBA00022982"/>
    </source>
</evidence>
<dbReference type="PROSITE" id="PS50857">
    <property type="entry name" value="COX2_CUA"/>
    <property type="match status" value="1"/>
</dbReference>
<keyword evidence="11 12" id="KW-0472">Membrane</keyword>
<keyword evidence="8 12" id="KW-0249">Electron transport</keyword>
<comment type="subcellular location">
    <subcellularLocation>
        <location evidence="1">Cell membrane</location>
        <topology evidence="1">Multi-pass membrane protein</topology>
    </subcellularLocation>
</comment>
<protein>
    <recommendedName>
        <fullName evidence="12">Ubiquinol oxidase subunit 2</fullName>
    </recommendedName>
</protein>
<evidence type="ECO:0000256" key="2">
    <source>
        <dbReference type="ARBA" id="ARBA00007866"/>
    </source>
</evidence>
<evidence type="ECO:0000256" key="11">
    <source>
        <dbReference type="ARBA" id="ARBA00023136"/>
    </source>
</evidence>
<evidence type="ECO:0000256" key="12">
    <source>
        <dbReference type="PIRNR" id="PIRNR000292"/>
    </source>
</evidence>
<evidence type="ECO:0000313" key="17">
    <source>
        <dbReference type="EMBL" id="RYB02330.1"/>
    </source>
</evidence>
<organism evidence="17 18">
    <name type="scientific">Lichenibacterium ramalinae</name>
    <dbReference type="NCBI Taxonomy" id="2316527"/>
    <lineage>
        <taxon>Bacteria</taxon>
        <taxon>Pseudomonadati</taxon>
        <taxon>Pseudomonadota</taxon>
        <taxon>Alphaproteobacteria</taxon>
        <taxon>Hyphomicrobiales</taxon>
        <taxon>Lichenihabitantaceae</taxon>
        <taxon>Lichenibacterium</taxon>
    </lineage>
</organism>
<accession>A0A4Q2R9W8</accession>
<dbReference type="GO" id="GO:0016682">
    <property type="term" value="F:oxidoreductase activity, acting on diphenols and related substances as donors, oxygen as acceptor"/>
    <property type="evidence" value="ECO:0007669"/>
    <property type="project" value="InterPro"/>
</dbReference>
<evidence type="ECO:0000256" key="9">
    <source>
        <dbReference type="ARBA" id="ARBA00022989"/>
    </source>
</evidence>
<dbReference type="PROSITE" id="PS51257">
    <property type="entry name" value="PROKAR_LIPOPROTEIN"/>
    <property type="match status" value="1"/>
</dbReference>
<dbReference type="Gene3D" id="2.60.40.420">
    <property type="entry name" value="Cupredoxins - blue copper proteins"/>
    <property type="match status" value="1"/>
</dbReference>
<comment type="caution">
    <text evidence="17">The sequence shown here is derived from an EMBL/GenBank/DDBJ whole genome shotgun (WGS) entry which is preliminary data.</text>
</comment>
<dbReference type="InterPro" id="IPR006333">
    <property type="entry name" value="Cyt_o_ubiquinol_oxidase_su2"/>
</dbReference>
<keyword evidence="4 12" id="KW-1003">Cell membrane</keyword>
<dbReference type="SUPFAM" id="SSF49503">
    <property type="entry name" value="Cupredoxins"/>
    <property type="match status" value="1"/>
</dbReference>
<dbReference type="NCBIfam" id="TIGR01433">
    <property type="entry name" value="CyoA"/>
    <property type="match status" value="1"/>
</dbReference>
<feature type="domain" description="Cytochrome oxidase subunit II copper A binding" evidence="15">
    <location>
        <begin position="133"/>
        <end position="245"/>
    </location>
</feature>
<dbReference type="InterPro" id="IPR036257">
    <property type="entry name" value="Cyt_c_oxidase_su2_TM_sf"/>
</dbReference>
<dbReference type="AlphaFoldDB" id="A0A4Q2R9W8"/>
<feature type="domain" description="Cytochrome oxidase subunit II transmembrane region profile" evidence="16">
    <location>
        <begin position="30"/>
        <end position="127"/>
    </location>
</feature>
<dbReference type="GO" id="GO:0004129">
    <property type="term" value="F:cytochrome-c oxidase activity"/>
    <property type="evidence" value="ECO:0007669"/>
    <property type="project" value="UniProtKB-UniRule"/>
</dbReference>
<feature type="transmembrane region" description="Helical" evidence="14">
    <location>
        <begin position="99"/>
        <end position="119"/>
    </location>
</feature>
<name>A0A4Q2R9W8_9HYPH</name>
<keyword evidence="10 12" id="KW-0560">Oxidoreductase</keyword>
<keyword evidence="3 12" id="KW-0813">Transport</keyword>
<evidence type="ECO:0000259" key="16">
    <source>
        <dbReference type="PROSITE" id="PS50999"/>
    </source>
</evidence>
<dbReference type="InterPro" id="IPR002429">
    <property type="entry name" value="CcO_II-like_C"/>
</dbReference>
<dbReference type="InterPro" id="IPR045187">
    <property type="entry name" value="CcO_II"/>
</dbReference>
<evidence type="ECO:0000259" key="15">
    <source>
        <dbReference type="PROSITE" id="PS50857"/>
    </source>
</evidence>
<evidence type="ECO:0000256" key="7">
    <source>
        <dbReference type="ARBA" id="ARBA00022729"/>
    </source>
</evidence>
<keyword evidence="18" id="KW-1185">Reference proteome</keyword>
<dbReference type="InterPro" id="IPR034227">
    <property type="entry name" value="CuRO_UO_II"/>
</dbReference>
<keyword evidence="9 14" id="KW-1133">Transmembrane helix</keyword>
<sequence length="319" mass="34203">MDPGRHGRRGRIGRGWRILGRVAAVSAAGLALSGCTGILAPRGPVGGAERTILFDSIAIMLAIIVPTMIGTLAFAWWYRESNTKATYRPDWAYSGRIELVVWSVPLLTIIFLGGIAWVGSHDLDPAKPLASDKKPVVVQVVSLDWKWLFIYPEQHIATVNQLVIPVGTPVDFSLTSSSVWNSFFITQLGSMIYTMKGMTSRLNLQADHEGTYHGLSTHFSGDGFPDMQFETRAVSPDAFQAWVAEAQGGGGQGGGGQTLDDRLYRDLTKQSVADAPKTYHAVADGLFERVVSGKLPPGPGPNAPTGGTPPDVTPKGGTM</sequence>
<dbReference type="PANTHER" id="PTHR22888:SF18">
    <property type="entry name" value="CYTOCHROME BO(3) UBIQUINOL OXIDASE SUBUNIT 2"/>
    <property type="match status" value="1"/>
</dbReference>
<feature type="region of interest" description="Disordered" evidence="13">
    <location>
        <begin position="292"/>
        <end position="319"/>
    </location>
</feature>
<evidence type="ECO:0000256" key="5">
    <source>
        <dbReference type="ARBA" id="ARBA00022660"/>
    </source>
</evidence>
<evidence type="ECO:0000256" key="1">
    <source>
        <dbReference type="ARBA" id="ARBA00004651"/>
    </source>
</evidence>
<dbReference type="Gene3D" id="1.10.287.90">
    <property type="match status" value="1"/>
</dbReference>